<feature type="domain" description="HTH tetR-type" evidence="5">
    <location>
        <begin position="10"/>
        <end position="70"/>
    </location>
</feature>
<protein>
    <submittedName>
        <fullName evidence="6">TetR/AcrR family transcriptional regulator</fullName>
    </submittedName>
</protein>
<sequence>MSEGKRRAESSRRLKIATEAGQLFRQHGFANVAVADITRSVGVTAPALYRHFSSKEAVLAAAIETGLGAVEEVMADTAGQGIRSVLTALARVAVDRPDIWILIRRESAYLGEDGQQEVRNRFASFVASLRSLVAAERPELDDNDVDLVARAAVAAMAAPSQYPQRSRGTALSTVLADIAYDAVEVDLSASTAIAAPYSTASTPVTTTSRREQILVAAARLFAESGYDNVSLGAIGSAVDMSGPSIYHHFDSKAQILSTVLRRAVRRIDLDRERTQQEHGFTEASLTQSIQDYLALAATRYDLFRIFTSETMHLPAAEQVWIHEALKNYVSELVDLLVALRPSTSTGEAHARITAALSVINDLAESRRHRDSPETIGKIGHLAAVPLATPAG</sequence>
<dbReference type="GO" id="GO:0003700">
    <property type="term" value="F:DNA-binding transcription factor activity"/>
    <property type="evidence" value="ECO:0007669"/>
    <property type="project" value="TreeGrafter"/>
</dbReference>
<dbReference type="EMBL" id="RJSE01000007">
    <property type="protein sequence ID" value="RNL62782.1"/>
    <property type="molecule type" value="Genomic_DNA"/>
</dbReference>
<dbReference type="Pfam" id="PF00440">
    <property type="entry name" value="TetR_N"/>
    <property type="match status" value="2"/>
</dbReference>
<feature type="DNA-binding region" description="H-T-H motif" evidence="4">
    <location>
        <begin position="230"/>
        <end position="249"/>
    </location>
</feature>
<keyword evidence="2 4" id="KW-0238">DNA-binding</keyword>
<dbReference type="GO" id="GO:0000976">
    <property type="term" value="F:transcription cis-regulatory region binding"/>
    <property type="evidence" value="ECO:0007669"/>
    <property type="project" value="TreeGrafter"/>
</dbReference>
<evidence type="ECO:0000256" key="2">
    <source>
        <dbReference type="ARBA" id="ARBA00023125"/>
    </source>
</evidence>
<evidence type="ECO:0000256" key="1">
    <source>
        <dbReference type="ARBA" id="ARBA00023015"/>
    </source>
</evidence>
<evidence type="ECO:0000259" key="5">
    <source>
        <dbReference type="PROSITE" id="PS50977"/>
    </source>
</evidence>
<keyword evidence="1" id="KW-0805">Transcription regulation</keyword>
<dbReference type="PROSITE" id="PS50977">
    <property type="entry name" value="HTH_TETR_2"/>
    <property type="match status" value="2"/>
</dbReference>
<evidence type="ECO:0000256" key="4">
    <source>
        <dbReference type="PROSITE-ProRule" id="PRU00335"/>
    </source>
</evidence>
<accession>A0A3N0CH61</accession>
<name>A0A3N0CH61_9ACTN</name>
<dbReference type="AlphaFoldDB" id="A0A3N0CH61"/>
<evidence type="ECO:0000313" key="6">
    <source>
        <dbReference type="EMBL" id="RNL62782.1"/>
    </source>
</evidence>
<dbReference type="PRINTS" id="PR00455">
    <property type="entry name" value="HTHTETR"/>
</dbReference>
<dbReference type="Gene3D" id="1.10.357.10">
    <property type="entry name" value="Tetracycline Repressor, domain 2"/>
    <property type="match status" value="2"/>
</dbReference>
<dbReference type="InterPro" id="IPR009057">
    <property type="entry name" value="Homeodomain-like_sf"/>
</dbReference>
<comment type="caution">
    <text evidence="6">The sequence shown here is derived from an EMBL/GenBank/DDBJ whole genome shotgun (WGS) entry which is preliminary data.</text>
</comment>
<feature type="DNA-binding region" description="H-T-H motif" evidence="4">
    <location>
        <begin position="33"/>
        <end position="52"/>
    </location>
</feature>
<proteinExistence type="predicted"/>
<dbReference type="SUPFAM" id="SSF46689">
    <property type="entry name" value="Homeodomain-like"/>
    <property type="match status" value="2"/>
</dbReference>
<dbReference type="PANTHER" id="PTHR30055">
    <property type="entry name" value="HTH-TYPE TRANSCRIPTIONAL REGULATOR RUTR"/>
    <property type="match status" value="1"/>
</dbReference>
<keyword evidence="3" id="KW-0804">Transcription</keyword>
<gene>
    <name evidence="6" type="ORF">EFK50_13625</name>
</gene>
<dbReference type="InterPro" id="IPR001647">
    <property type="entry name" value="HTH_TetR"/>
</dbReference>
<dbReference type="InterPro" id="IPR050109">
    <property type="entry name" value="HTH-type_TetR-like_transc_reg"/>
</dbReference>
<evidence type="ECO:0000313" key="7">
    <source>
        <dbReference type="Proteomes" id="UP000267128"/>
    </source>
</evidence>
<dbReference type="Gene3D" id="1.10.10.60">
    <property type="entry name" value="Homeodomain-like"/>
    <property type="match status" value="2"/>
</dbReference>
<dbReference type="OrthoDB" id="3767959at2"/>
<evidence type="ECO:0000256" key="3">
    <source>
        <dbReference type="ARBA" id="ARBA00023163"/>
    </source>
</evidence>
<feature type="domain" description="HTH tetR-type" evidence="5">
    <location>
        <begin position="207"/>
        <end position="267"/>
    </location>
</feature>
<reference evidence="6 7" key="1">
    <citation type="submission" date="2018-11" db="EMBL/GenBank/DDBJ databases">
        <authorList>
            <person name="Li F."/>
        </authorList>
    </citation>
    <scope>NUCLEOTIDE SEQUENCE [LARGE SCALE GENOMIC DNA]</scope>
    <source>
        <strain evidence="6 7">Gsoil 097</strain>
    </source>
</reference>
<dbReference type="PANTHER" id="PTHR30055:SF234">
    <property type="entry name" value="HTH-TYPE TRANSCRIPTIONAL REGULATOR BETI"/>
    <property type="match status" value="1"/>
</dbReference>
<organism evidence="6 7">
    <name type="scientific">Nocardioides marmoriginsengisoli</name>
    <dbReference type="NCBI Taxonomy" id="661483"/>
    <lineage>
        <taxon>Bacteria</taxon>
        <taxon>Bacillati</taxon>
        <taxon>Actinomycetota</taxon>
        <taxon>Actinomycetes</taxon>
        <taxon>Propionibacteriales</taxon>
        <taxon>Nocardioidaceae</taxon>
        <taxon>Nocardioides</taxon>
    </lineage>
</organism>
<dbReference type="Proteomes" id="UP000267128">
    <property type="component" value="Unassembled WGS sequence"/>
</dbReference>
<dbReference type="RefSeq" id="WP_123228076.1">
    <property type="nucleotide sequence ID" value="NZ_RJSE01000007.1"/>
</dbReference>
<keyword evidence="7" id="KW-1185">Reference proteome</keyword>